<evidence type="ECO:0000256" key="3">
    <source>
        <dbReference type="ARBA" id="ARBA00022989"/>
    </source>
</evidence>
<dbReference type="PANTHER" id="PTHR43229">
    <property type="entry name" value="NODULATION PROTEIN J"/>
    <property type="match status" value="1"/>
</dbReference>
<feature type="domain" description="ABC-2 type transporter transmembrane" evidence="6">
    <location>
        <begin position="2"/>
        <end position="135"/>
    </location>
</feature>
<dbReference type="AlphaFoldDB" id="X1Q4C3"/>
<keyword evidence="4 5" id="KW-0472">Membrane</keyword>
<reference evidence="7" key="1">
    <citation type="journal article" date="2014" name="Front. Microbiol.">
        <title>High frequency of phylogenetically diverse reductive dehalogenase-homologous genes in deep subseafloor sedimentary metagenomes.</title>
        <authorList>
            <person name="Kawai M."/>
            <person name="Futagami T."/>
            <person name="Toyoda A."/>
            <person name="Takaki Y."/>
            <person name="Nishi S."/>
            <person name="Hori S."/>
            <person name="Arai W."/>
            <person name="Tsubouchi T."/>
            <person name="Morono Y."/>
            <person name="Uchiyama I."/>
            <person name="Ito T."/>
            <person name="Fujiyama A."/>
            <person name="Inagaki F."/>
            <person name="Takami H."/>
        </authorList>
    </citation>
    <scope>NUCLEOTIDE SEQUENCE</scope>
    <source>
        <strain evidence="7">Expedition CK06-06</strain>
    </source>
</reference>
<dbReference type="EMBL" id="BARV01038647">
    <property type="protein sequence ID" value="GAI49591.1"/>
    <property type="molecule type" value="Genomic_DNA"/>
</dbReference>
<evidence type="ECO:0000313" key="7">
    <source>
        <dbReference type="EMBL" id="GAI49591.1"/>
    </source>
</evidence>
<feature type="transmembrane region" description="Helical" evidence="5">
    <location>
        <begin position="34"/>
        <end position="52"/>
    </location>
</feature>
<comment type="subcellular location">
    <subcellularLocation>
        <location evidence="1">Membrane</location>
        <topology evidence="1">Multi-pass membrane protein</topology>
    </subcellularLocation>
</comment>
<dbReference type="GO" id="GO:0140359">
    <property type="term" value="F:ABC-type transporter activity"/>
    <property type="evidence" value="ECO:0007669"/>
    <property type="project" value="InterPro"/>
</dbReference>
<feature type="transmembrane region" description="Helical" evidence="5">
    <location>
        <begin position="73"/>
        <end position="98"/>
    </location>
</feature>
<evidence type="ECO:0000256" key="2">
    <source>
        <dbReference type="ARBA" id="ARBA00022692"/>
    </source>
</evidence>
<dbReference type="PANTHER" id="PTHR43229:SF2">
    <property type="entry name" value="NODULATION PROTEIN J"/>
    <property type="match status" value="1"/>
</dbReference>
<evidence type="ECO:0000256" key="4">
    <source>
        <dbReference type="ARBA" id="ARBA00023136"/>
    </source>
</evidence>
<feature type="transmembrane region" description="Helical" evidence="5">
    <location>
        <begin position="104"/>
        <end position="130"/>
    </location>
</feature>
<dbReference type="InterPro" id="IPR013525">
    <property type="entry name" value="ABC2_TM"/>
</dbReference>
<evidence type="ECO:0000256" key="5">
    <source>
        <dbReference type="SAM" id="Phobius"/>
    </source>
</evidence>
<protein>
    <recommendedName>
        <fullName evidence="6">ABC-2 type transporter transmembrane domain-containing protein</fullName>
    </recommendedName>
</protein>
<keyword evidence="3 5" id="KW-1133">Transmembrane helix</keyword>
<name>X1Q4C3_9ZZZZ</name>
<dbReference type="GO" id="GO:0016020">
    <property type="term" value="C:membrane"/>
    <property type="evidence" value="ECO:0007669"/>
    <property type="project" value="UniProtKB-SubCell"/>
</dbReference>
<dbReference type="Pfam" id="PF01061">
    <property type="entry name" value="ABC2_membrane"/>
    <property type="match status" value="1"/>
</dbReference>
<sequence length="136" mass="14391">MPILFLIIFGAGFGKLIGQMMPGVDYLQFMYPGILAMTVLMTSVMSGVSIVWDREFGFLKEVLVSPLNRSGILLGKATGAAGIAVMQGVIMLVIAPIVGVSLSWGIVLGLIPLIIILSITLSALGLLIGARMRSQQ</sequence>
<organism evidence="7">
    <name type="scientific">marine sediment metagenome</name>
    <dbReference type="NCBI Taxonomy" id="412755"/>
    <lineage>
        <taxon>unclassified sequences</taxon>
        <taxon>metagenomes</taxon>
        <taxon>ecological metagenomes</taxon>
    </lineage>
</organism>
<gene>
    <name evidence="7" type="ORF">S06H3_59475</name>
</gene>
<dbReference type="InterPro" id="IPR051784">
    <property type="entry name" value="Nod_factor_ABC_transporter"/>
</dbReference>
<comment type="caution">
    <text evidence="7">The sequence shown here is derived from an EMBL/GenBank/DDBJ whole genome shotgun (WGS) entry which is preliminary data.</text>
</comment>
<accession>X1Q4C3</accession>
<feature type="non-terminal residue" evidence="7">
    <location>
        <position position="136"/>
    </location>
</feature>
<evidence type="ECO:0000256" key="1">
    <source>
        <dbReference type="ARBA" id="ARBA00004141"/>
    </source>
</evidence>
<keyword evidence="2 5" id="KW-0812">Transmembrane</keyword>
<proteinExistence type="predicted"/>
<evidence type="ECO:0000259" key="6">
    <source>
        <dbReference type="Pfam" id="PF01061"/>
    </source>
</evidence>